<feature type="region of interest" description="Disordered" evidence="1">
    <location>
        <begin position="86"/>
        <end position="106"/>
    </location>
</feature>
<evidence type="ECO:0000313" key="3">
    <source>
        <dbReference type="Proteomes" id="UP000192639"/>
    </source>
</evidence>
<name>A0A1Y1S7T1_9MICR</name>
<dbReference type="Proteomes" id="UP000192639">
    <property type="component" value="Unassembled WGS sequence"/>
</dbReference>
<dbReference type="VEuPathDB" id="MicrosporidiaDB:ECANGB1_1165"/>
<evidence type="ECO:0000256" key="1">
    <source>
        <dbReference type="SAM" id="MobiDB-lite"/>
    </source>
</evidence>
<accession>A0A1Y1S7T1</accession>
<feature type="region of interest" description="Disordered" evidence="1">
    <location>
        <begin position="1"/>
        <end position="23"/>
    </location>
</feature>
<dbReference type="InterPro" id="IPR009072">
    <property type="entry name" value="Histone-fold"/>
</dbReference>
<dbReference type="EMBL" id="LWDP01000033">
    <property type="protein sequence ID" value="ORD94072.1"/>
    <property type="molecule type" value="Genomic_DNA"/>
</dbReference>
<sequence length="106" mass="12011">MSQKNLNRNGGHFIPSEKLSKMSKKKLEQDVIKGVQSFADKMVQDIITRATLLAKHNDTDVIDSPEVCSVIEKNFDRTFGIKATIPERNNPSDKHIEKMAEISKQK</sequence>
<organism evidence="2 3">
    <name type="scientific">Enterospora canceri</name>
    <dbReference type="NCBI Taxonomy" id="1081671"/>
    <lineage>
        <taxon>Eukaryota</taxon>
        <taxon>Fungi</taxon>
        <taxon>Fungi incertae sedis</taxon>
        <taxon>Microsporidia</taxon>
        <taxon>Enterocytozoonidae</taxon>
        <taxon>Enterospora</taxon>
    </lineage>
</organism>
<gene>
    <name evidence="2" type="ORF">ECANGB1_1165</name>
</gene>
<reference evidence="2 3" key="1">
    <citation type="journal article" date="2017" name="Environ. Microbiol.">
        <title>Decay of the glycolytic pathway and adaptation to intranuclear parasitism within Enterocytozoonidae microsporidia.</title>
        <authorList>
            <person name="Wiredu Boakye D."/>
            <person name="Jaroenlak P."/>
            <person name="Prachumwat A."/>
            <person name="Williams T.A."/>
            <person name="Bateman K.S."/>
            <person name="Itsathitphaisarn O."/>
            <person name="Sritunyalucksana K."/>
            <person name="Paszkiewicz K.H."/>
            <person name="Moore K.A."/>
            <person name="Stentiford G.D."/>
            <person name="Williams B.A."/>
        </authorList>
    </citation>
    <scope>NUCLEOTIDE SEQUENCE [LARGE SCALE GENOMIC DNA]</scope>
    <source>
        <strain evidence="2 3">GB1</strain>
    </source>
</reference>
<dbReference type="OrthoDB" id="2193432at2759"/>
<keyword evidence="3" id="KW-1185">Reference proteome</keyword>
<dbReference type="AlphaFoldDB" id="A0A1Y1S7T1"/>
<evidence type="ECO:0000313" key="2">
    <source>
        <dbReference type="EMBL" id="ORD94072.1"/>
    </source>
</evidence>
<dbReference type="Gene3D" id="1.10.20.10">
    <property type="entry name" value="Histone, subunit A"/>
    <property type="match status" value="1"/>
</dbReference>
<comment type="caution">
    <text evidence="2">The sequence shown here is derived from an EMBL/GenBank/DDBJ whole genome shotgun (WGS) entry which is preliminary data.</text>
</comment>
<feature type="compositionally biased region" description="Basic and acidic residues" evidence="1">
    <location>
        <begin position="90"/>
        <end position="106"/>
    </location>
</feature>
<protein>
    <submittedName>
        <fullName evidence="2">Uncharacterized protein</fullName>
    </submittedName>
</protein>
<dbReference type="GO" id="GO:0046982">
    <property type="term" value="F:protein heterodimerization activity"/>
    <property type="evidence" value="ECO:0007669"/>
    <property type="project" value="InterPro"/>
</dbReference>
<proteinExistence type="predicted"/>
<dbReference type="SUPFAM" id="SSF47113">
    <property type="entry name" value="Histone-fold"/>
    <property type="match status" value="1"/>
</dbReference>